<dbReference type="SUPFAM" id="SSF51182">
    <property type="entry name" value="RmlC-like cupins"/>
    <property type="match status" value="1"/>
</dbReference>
<keyword evidence="3" id="KW-1185">Reference proteome</keyword>
<name>A0ABX2EJP7_9BURK</name>
<organism evidence="2 3">
    <name type="scientific">Pseudaquabacterium terrae</name>
    <dbReference type="NCBI Taxonomy" id="2732868"/>
    <lineage>
        <taxon>Bacteria</taxon>
        <taxon>Pseudomonadati</taxon>
        <taxon>Pseudomonadota</taxon>
        <taxon>Betaproteobacteria</taxon>
        <taxon>Burkholderiales</taxon>
        <taxon>Sphaerotilaceae</taxon>
        <taxon>Pseudaquabacterium</taxon>
    </lineage>
</organism>
<dbReference type="Pfam" id="PF12973">
    <property type="entry name" value="Cupin_7"/>
    <property type="match status" value="1"/>
</dbReference>
<accession>A0ABX2EJP7</accession>
<evidence type="ECO:0000313" key="2">
    <source>
        <dbReference type="EMBL" id="NRF68834.1"/>
    </source>
</evidence>
<dbReference type="Proteomes" id="UP000737171">
    <property type="component" value="Unassembled WGS sequence"/>
</dbReference>
<dbReference type="RefSeq" id="WP_173124926.1">
    <property type="nucleotide sequence ID" value="NZ_JABRWJ010000005.1"/>
</dbReference>
<evidence type="ECO:0000313" key="3">
    <source>
        <dbReference type="Proteomes" id="UP000737171"/>
    </source>
</evidence>
<reference evidence="2 3" key="1">
    <citation type="submission" date="2020-05" db="EMBL/GenBank/DDBJ databases">
        <title>Aquincola sp. isolate from soil.</title>
        <authorList>
            <person name="Han J."/>
            <person name="Kim D.-U."/>
        </authorList>
    </citation>
    <scope>NUCLEOTIDE SEQUENCE [LARGE SCALE GENOMIC DNA]</scope>
    <source>
        <strain evidence="2 3">S2</strain>
    </source>
</reference>
<dbReference type="InterPro" id="IPR014710">
    <property type="entry name" value="RmlC-like_jellyroll"/>
</dbReference>
<evidence type="ECO:0000259" key="1">
    <source>
        <dbReference type="Pfam" id="PF12973"/>
    </source>
</evidence>
<dbReference type="InterPro" id="IPR011051">
    <property type="entry name" value="RmlC_Cupin_sf"/>
</dbReference>
<protein>
    <submittedName>
        <fullName evidence="2">Cupin domain-containing protein</fullName>
    </submittedName>
</protein>
<sequence length="162" mass="17530">MDDRSFPDDDSAAVLDADIVDLLNDAVAAPPSPLDQLSLQRVKRRVLARIAEAQTTRHLTVRADEGQWQPFGPGLTMKVLHESGGIMSYLVRLAPGAALPPHRHPVDEECLVLEGSLRVGDLVVGPGGFHLGRQDVLHMRVESDSGALIYLRGAVPDNSMLI</sequence>
<dbReference type="EMBL" id="JABRWJ010000005">
    <property type="protein sequence ID" value="NRF68834.1"/>
    <property type="molecule type" value="Genomic_DNA"/>
</dbReference>
<dbReference type="Gene3D" id="2.60.120.10">
    <property type="entry name" value="Jelly Rolls"/>
    <property type="match status" value="1"/>
</dbReference>
<dbReference type="InterPro" id="IPR025979">
    <property type="entry name" value="ChrR-like_cupin_dom"/>
</dbReference>
<gene>
    <name evidence="2" type="ORF">HLB44_17720</name>
</gene>
<proteinExistence type="predicted"/>
<comment type="caution">
    <text evidence="2">The sequence shown here is derived from an EMBL/GenBank/DDBJ whole genome shotgun (WGS) entry which is preliminary data.</text>
</comment>
<feature type="domain" description="ChrR-like cupin" evidence="1">
    <location>
        <begin position="58"/>
        <end position="150"/>
    </location>
</feature>